<feature type="binding site" description="covalent" evidence="10">
    <location>
        <position position="253"/>
    </location>
    <ligand>
        <name>heme</name>
        <dbReference type="ChEBI" id="CHEBI:30413"/>
        <label>3</label>
    </ligand>
</feature>
<dbReference type="Proteomes" id="UP001196068">
    <property type="component" value="Unassembled WGS sequence"/>
</dbReference>
<evidence type="ECO:0000256" key="8">
    <source>
        <dbReference type="ARBA" id="ARBA00023004"/>
    </source>
</evidence>
<keyword evidence="8 9" id="KW-0408">Iron</keyword>
<keyword evidence="7 9" id="KW-0249">Electron transport</keyword>
<feature type="binding site" description="axial binding residue" evidence="11">
    <location>
        <position position="149"/>
    </location>
    <ligand>
        <name>heme</name>
        <dbReference type="ChEBI" id="CHEBI:30413"/>
        <label>4</label>
    </ligand>
    <ligandPart>
        <name>Fe</name>
        <dbReference type="ChEBI" id="CHEBI:18248"/>
    </ligandPart>
</feature>
<evidence type="ECO:0000256" key="3">
    <source>
        <dbReference type="ARBA" id="ARBA00022448"/>
    </source>
</evidence>
<dbReference type="GO" id="GO:0005506">
    <property type="term" value="F:iron ion binding"/>
    <property type="evidence" value="ECO:0007669"/>
    <property type="project" value="InterPro"/>
</dbReference>
<dbReference type="SUPFAM" id="SSF48695">
    <property type="entry name" value="Multiheme cytochromes"/>
    <property type="match status" value="1"/>
</dbReference>
<dbReference type="InterPro" id="IPR036280">
    <property type="entry name" value="Multihaem_cyt_sf"/>
</dbReference>
<evidence type="ECO:0000313" key="12">
    <source>
        <dbReference type="EMBL" id="MBR0654021.1"/>
    </source>
</evidence>
<feature type="binding site" description="axial binding residue" evidence="11">
    <location>
        <position position="257"/>
    </location>
    <ligand>
        <name>heme</name>
        <dbReference type="ChEBI" id="CHEBI:30413"/>
        <label>3</label>
    </ligand>
    <ligandPart>
        <name>Fe</name>
        <dbReference type="ChEBI" id="CHEBI:18248"/>
    </ligandPart>
</feature>
<evidence type="ECO:0000256" key="10">
    <source>
        <dbReference type="PIRSR" id="PIRSR000017-1"/>
    </source>
</evidence>
<protein>
    <recommendedName>
        <fullName evidence="2 9">Photosynthetic reaction center cytochrome c subunit</fullName>
    </recommendedName>
</protein>
<evidence type="ECO:0000313" key="13">
    <source>
        <dbReference type="Proteomes" id="UP001196068"/>
    </source>
</evidence>
<keyword evidence="9" id="KW-0674">Reaction center</keyword>
<dbReference type="Pfam" id="PF02276">
    <property type="entry name" value="CytoC_RC"/>
    <property type="match status" value="1"/>
</dbReference>
<feature type="binding site" description="covalent" evidence="10">
    <location>
        <position position="313"/>
    </location>
    <ligand>
        <name>heme</name>
        <dbReference type="ChEBI" id="CHEBI:30413"/>
        <label>4</label>
    </ligand>
</feature>
<evidence type="ECO:0000256" key="6">
    <source>
        <dbReference type="ARBA" id="ARBA00022723"/>
    </source>
</evidence>
<accession>A0AAF1JV53</accession>
<dbReference type="PIRSF" id="PIRSF000017">
    <property type="entry name" value="RC_cytochrome"/>
    <property type="match status" value="1"/>
</dbReference>
<reference evidence="12" key="1">
    <citation type="submission" date="2020-01" db="EMBL/GenBank/DDBJ databases">
        <authorList>
            <person name="Rat A."/>
        </authorList>
    </citation>
    <scope>NUCLEOTIDE SEQUENCE</scope>
    <source>
        <strain evidence="12">LMG 28251</strain>
    </source>
</reference>
<keyword evidence="3 9" id="KW-0813">Transport</keyword>
<feature type="binding site" description="axial binding residue" evidence="11">
    <location>
        <position position="242"/>
    </location>
    <ligand>
        <name>heme</name>
        <dbReference type="ChEBI" id="CHEBI:30413"/>
        <label>3</label>
    </ligand>
    <ligandPart>
        <name>Fe</name>
        <dbReference type="ChEBI" id="CHEBI:18248"/>
    </ligandPart>
</feature>
<feature type="binding site" description="axial binding residue" evidence="11">
    <location>
        <position position="161"/>
    </location>
    <ligand>
        <name>heme</name>
        <dbReference type="ChEBI" id="CHEBI:30413"/>
        <label>2</label>
    </ligand>
    <ligandPart>
        <name>Fe</name>
        <dbReference type="ChEBI" id="CHEBI:18248"/>
    </ligandPart>
</feature>
<evidence type="ECO:0000256" key="11">
    <source>
        <dbReference type="PIRSR" id="PIRSR000017-2"/>
    </source>
</evidence>
<gene>
    <name evidence="12" type="ORF">GXW79_02900</name>
</gene>
<dbReference type="InterPro" id="IPR023119">
    <property type="entry name" value="Multihaem_cyt_PRC_cyt_su-like"/>
</dbReference>
<dbReference type="GO" id="GO:0020037">
    <property type="term" value="F:heme binding"/>
    <property type="evidence" value="ECO:0007669"/>
    <property type="project" value="InterPro"/>
</dbReference>
<proteinExistence type="predicted"/>
<sequence>MRFYAFIAAVAIGLAGTVAALFSLERPGMLTAQLGYRGTGIEAVVNPRLIAANAPRHVAPPAIDPADPSGDRASTIYENVPVLGHLSIEQFGRIMQAMSEWIYPGEGENQGCNGCHVPGNFAAEDMYQKTVARRMLQMVQAINTQQTAHVGATGVTCYTCHRGLAVPAEVWSATPNTASSALAGQAAGQNTPLPRTGYASLPFDTFTPYLVGNAPIRVQDTVARSAPTAATMQQTEWSYGLMMHMSTGLGVNCVFCHNSRAFSDWEQSQPQRVVAWHGIRMVRVINTEYINPLQPSFPPHRLGPAGDPLKVNCATCHQGVNRPLNGAQMLRDYPELMPPAPERRAEATPR</sequence>
<dbReference type="RefSeq" id="WP_211872721.1">
    <property type="nucleotide sequence ID" value="NZ_JAAEDH010000002.1"/>
</dbReference>
<evidence type="ECO:0000256" key="4">
    <source>
        <dbReference type="ARBA" id="ARBA00022531"/>
    </source>
</evidence>
<reference evidence="12" key="2">
    <citation type="journal article" date="2021" name="Syst. Appl. Microbiol.">
        <title>Roseomonas hellenica sp. nov., isolated from roots of wild-growing Alkanna tinctoria.</title>
        <authorList>
            <person name="Rat A."/>
            <person name="Naranjo H.D."/>
            <person name="Lebbe L."/>
            <person name="Cnockaert M."/>
            <person name="Krigas N."/>
            <person name="Grigoriadou K."/>
            <person name="Maloupa E."/>
            <person name="Willems A."/>
        </authorList>
    </citation>
    <scope>NUCLEOTIDE SEQUENCE</scope>
    <source>
        <strain evidence="12">LMG 28251</strain>
    </source>
</reference>
<evidence type="ECO:0000256" key="2">
    <source>
        <dbReference type="ARBA" id="ARBA00015978"/>
    </source>
</evidence>
<feature type="binding site" description="covalent" evidence="10">
    <location>
        <position position="157"/>
    </location>
    <ligand>
        <name>heme</name>
        <dbReference type="ChEBI" id="CHEBI:30413"/>
        <label>2</label>
    </ligand>
</feature>
<evidence type="ECO:0000256" key="1">
    <source>
        <dbReference type="ARBA" id="ARBA00003196"/>
    </source>
</evidence>
<comment type="function">
    <text evidence="1 9">The reaction center of purple bacteria contains a tightly bound cytochrome molecule which re-reduces the photo oxidized primary electron donor.</text>
</comment>
<keyword evidence="4 9" id="KW-0602">Photosynthesis</keyword>
<dbReference type="CDD" id="cd09224">
    <property type="entry name" value="CytoC_RC"/>
    <property type="match status" value="1"/>
</dbReference>
<evidence type="ECO:0000256" key="9">
    <source>
        <dbReference type="PIRNR" id="PIRNR000017"/>
    </source>
</evidence>
<comment type="caution">
    <text evidence="12">The sequence shown here is derived from an EMBL/GenBank/DDBJ whole genome shotgun (WGS) entry which is preliminary data.</text>
</comment>
<feature type="binding site" description="covalent" evidence="10">
    <location>
        <position position="316"/>
    </location>
    <ligand>
        <name>heme</name>
        <dbReference type="ChEBI" id="CHEBI:30413"/>
        <label>4</label>
    </ligand>
</feature>
<dbReference type="GO" id="GO:0019684">
    <property type="term" value="P:photosynthesis, light reaction"/>
    <property type="evidence" value="ECO:0007669"/>
    <property type="project" value="InterPro"/>
</dbReference>
<feature type="binding site" description="axial binding residue" evidence="11">
    <location>
        <position position="135"/>
    </location>
    <ligand>
        <name>heme</name>
        <dbReference type="ChEBI" id="CHEBI:30413"/>
        <label>2</label>
    </ligand>
    <ligandPart>
        <name>Fe</name>
        <dbReference type="ChEBI" id="CHEBI:18248"/>
    </ligandPart>
</feature>
<feature type="binding site" description="covalent" evidence="10">
    <location>
        <position position="256"/>
    </location>
    <ligand>
        <name>heme</name>
        <dbReference type="ChEBI" id="CHEBI:30413"/>
        <label>3</label>
    </ligand>
</feature>
<feature type="binding site" description="axial binding residue" evidence="11">
    <location>
        <position position="95"/>
    </location>
    <ligand>
        <name>heme</name>
        <dbReference type="ChEBI" id="CHEBI:30413"/>
        <label>1</label>
    </ligand>
    <ligandPart>
        <name>Fe</name>
        <dbReference type="ChEBI" id="CHEBI:18248"/>
    </ligandPart>
</feature>
<dbReference type="GO" id="GO:0030077">
    <property type="term" value="C:plasma membrane light-harvesting complex"/>
    <property type="evidence" value="ECO:0007669"/>
    <property type="project" value="InterPro"/>
</dbReference>
<comment type="PTM">
    <text evidence="9 10">Binds 4 heme groups per subunit.</text>
</comment>
<dbReference type="EMBL" id="JAAEDH010000002">
    <property type="protein sequence ID" value="MBR0654021.1"/>
    <property type="molecule type" value="Genomic_DNA"/>
</dbReference>
<feature type="binding site" description="covalent" evidence="10">
    <location>
        <position position="112"/>
    </location>
    <ligand>
        <name>heme</name>
        <dbReference type="ChEBI" id="CHEBI:30413"/>
        <label>1</label>
    </ligand>
</feature>
<dbReference type="AlphaFoldDB" id="A0AAF1JV53"/>
<name>A0AAF1JV53_9PROT</name>
<feature type="binding site" description="axial binding residue" evidence="11">
    <location>
        <position position="116"/>
    </location>
    <ligand>
        <name>heme</name>
        <dbReference type="ChEBI" id="CHEBI:30413"/>
        <label>1</label>
    </ligand>
    <ligandPart>
        <name>Fe</name>
        <dbReference type="ChEBI" id="CHEBI:18248"/>
    </ligandPart>
</feature>
<keyword evidence="13" id="KW-1185">Reference proteome</keyword>
<dbReference type="GO" id="GO:0009055">
    <property type="term" value="F:electron transfer activity"/>
    <property type="evidence" value="ECO:0007669"/>
    <property type="project" value="InterPro"/>
</dbReference>
<evidence type="ECO:0000256" key="5">
    <source>
        <dbReference type="ARBA" id="ARBA00022617"/>
    </source>
</evidence>
<keyword evidence="6 9" id="KW-0479">Metal-binding</keyword>
<keyword evidence="5 9" id="KW-0349">Heme</keyword>
<dbReference type="NCBIfam" id="NF040706">
    <property type="entry name" value="photo_cyt_PufC"/>
    <property type="match status" value="1"/>
</dbReference>
<feature type="binding site" description="covalent" evidence="10">
    <location>
        <position position="160"/>
    </location>
    <ligand>
        <name>heme</name>
        <dbReference type="ChEBI" id="CHEBI:30413"/>
        <label>2</label>
    </ligand>
</feature>
<feature type="binding site" description="covalent" evidence="10">
    <location>
        <position position="115"/>
    </location>
    <ligand>
        <name>heme</name>
        <dbReference type="ChEBI" id="CHEBI:30413"/>
        <label>1</label>
    </ligand>
</feature>
<organism evidence="12 13">
    <name type="scientific">Plastoroseomonas arctica</name>
    <dbReference type="NCBI Taxonomy" id="1509237"/>
    <lineage>
        <taxon>Bacteria</taxon>
        <taxon>Pseudomonadati</taxon>
        <taxon>Pseudomonadota</taxon>
        <taxon>Alphaproteobacteria</taxon>
        <taxon>Acetobacterales</taxon>
        <taxon>Acetobacteraceae</taxon>
        <taxon>Plastoroseomonas</taxon>
    </lineage>
</organism>
<evidence type="ECO:0000256" key="7">
    <source>
        <dbReference type="ARBA" id="ARBA00022982"/>
    </source>
</evidence>
<dbReference type="InterPro" id="IPR003158">
    <property type="entry name" value="Photosyn_RC_cyt_c-su"/>
</dbReference>
<dbReference type="Gene3D" id="1.10.468.10">
    <property type="entry name" value="Photosynthetic Reaction Center, subunit C, domain 2"/>
    <property type="match status" value="2"/>
</dbReference>
<feature type="binding site" description="axial binding residue" evidence="11">
    <location>
        <position position="317"/>
    </location>
    <ligand>
        <name>heme</name>
        <dbReference type="ChEBI" id="CHEBI:30413"/>
        <label>4</label>
    </ligand>
    <ligandPart>
        <name>Fe</name>
        <dbReference type="ChEBI" id="CHEBI:18248"/>
    </ligandPart>
</feature>